<keyword evidence="2" id="KW-1185">Reference proteome</keyword>
<accession>A0ABU8VE52</accession>
<evidence type="ECO:0000313" key="1">
    <source>
        <dbReference type="EMBL" id="MEJ8811766.1"/>
    </source>
</evidence>
<dbReference type="RefSeq" id="WP_340357035.1">
    <property type="nucleotide sequence ID" value="NZ_JBBKZU010000004.1"/>
</dbReference>
<gene>
    <name evidence="1" type="ORF">WKW77_11865</name>
</gene>
<sequence>MNDVTPETLQARFPYMFPLEGEERRRAYTFFRGWLPPLAEACEDVDALLGVDKRGFHWTRVREKLGSPRLAYLMEGKGRVAVNIHRPTEVHRFECAAAEGHDPVALAINELVLQLEVKLRNLCIVGGAPSEINNDQGPWASLCPEHRADTFEEGHRDWKCSIWKSASDWGLAK</sequence>
<protein>
    <submittedName>
        <fullName evidence="1">Uncharacterized protein</fullName>
    </submittedName>
</protein>
<organism evidence="1 2">
    <name type="scientific">Variovorax ureilyticus</name>
    <dbReference type="NCBI Taxonomy" id="1836198"/>
    <lineage>
        <taxon>Bacteria</taxon>
        <taxon>Pseudomonadati</taxon>
        <taxon>Pseudomonadota</taxon>
        <taxon>Betaproteobacteria</taxon>
        <taxon>Burkholderiales</taxon>
        <taxon>Comamonadaceae</taxon>
        <taxon>Variovorax</taxon>
    </lineage>
</organism>
<name>A0ABU8VE52_9BURK</name>
<dbReference type="EMBL" id="JBBKZU010000004">
    <property type="protein sequence ID" value="MEJ8811766.1"/>
    <property type="molecule type" value="Genomic_DNA"/>
</dbReference>
<proteinExistence type="predicted"/>
<evidence type="ECO:0000313" key="2">
    <source>
        <dbReference type="Proteomes" id="UP001365846"/>
    </source>
</evidence>
<dbReference type="Proteomes" id="UP001365846">
    <property type="component" value="Unassembled WGS sequence"/>
</dbReference>
<reference evidence="1 2" key="1">
    <citation type="submission" date="2024-03" db="EMBL/GenBank/DDBJ databases">
        <title>Novel species of the genus Variovorax.</title>
        <authorList>
            <person name="Liu Q."/>
            <person name="Xin Y.-H."/>
        </authorList>
    </citation>
    <scope>NUCLEOTIDE SEQUENCE [LARGE SCALE GENOMIC DNA]</scope>
    <source>
        <strain evidence="1 2">KACC 18899</strain>
    </source>
</reference>
<comment type="caution">
    <text evidence="1">The sequence shown here is derived from an EMBL/GenBank/DDBJ whole genome shotgun (WGS) entry which is preliminary data.</text>
</comment>